<dbReference type="Proteomes" id="UP000321659">
    <property type="component" value="Unassembled WGS sequence"/>
</dbReference>
<keyword evidence="5 6" id="KW-0326">Glycosidase</keyword>
<dbReference type="InterPro" id="IPR031704">
    <property type="entry name" value="Glyco_hydro_36_N"/>
</dbReference>
<dbReference type="InterPro" id="IPR038417">
    <property type="entry name" value="Alpga-gal_N_sf"/>
</dbReference>
<dbReference type="GO" id="GO:0016052">
    <property type="term" value="P:carbohydrate catabolic process"/>
    <property type="evidence" value="ECO:0007669"/>
    <property type="project" value="InterPro"/>
</dbReference>
<protein>
    <recommendedName>
        <fullName evidence="3 6">Alpha-galactosidase</fullName>
        <ecNumber evidence="3 6">3.2.1.22</ecNumber>
    </recommendedName>
</protein>
<gene>
    <name evidence="10" type="primary">galA2</name>
    <name evidence="10" type="ORF">LABALGLTS371_00280</name>
</gene>
<evidence type="ECO:0000256" key="5">
    <source>
        <dbReference type="ARBA" id="ARBA00023295"/>
    </source>
</evidence>
<dbReference type="InterPro" id="IPR002252">
    <property type="entry name" value="Glyco_hydro_36"/>
</dbReference>
<comment type="catalytic activity">
    <reaction evidence="1 6">
        <text>Hydrolysis of terminal, non-reducing alpha-D-galactose residues in alpha-D-galactosides, including galactose oligosaccharides, galactomannans and galactolipids.</text>
        <dbReference type="EC" id="3.2.1.22"/>
    </reaction>
</comment>
<evidence type="ECO:0000256" key="1">
    <source>
        <dbReference type="ARBA" id="ARBA00001255"/>
    </source>
</evidence>
<comment type="caution">
    <text evidence="10">The sequence shown here is derived from an EMBL/GenBank/DDBJ whole genome shotgun (WGS) entry which is preliminary data.</text>
</comment>
<sequence>MNNELINFDKNTGVFHLSNNEISYIIKVEQGDVLAHVYFGKKVDQYNDHHNYPRRDRGFSGNVPGQNERAYSKDTLPQEYSSHGSMDYRVPASIIRRENGANLTDFRYDSYEITPGKPTLEGLPSAYVLDENEASTIMVTLKDRFDDIYLDMFYTIYSNRNVIARSINIRNLTNASLSLEKIASMQLDLTHSGIYQDVLSLPGALTRERQMNREKISTGVKRFESRRGASSHQMNSFIALLGADANEFDGEVIGVHLVYSGNHCFELEVDQINQIRLIAGINDYNFTWKLKSKENFQTPEVLLAYSDSGLNKMSNTFHDLLRERVARGEHQFSERPILVNNWEATYFDFSDEKIEAIVDEAANLGIEMFVLDDGWFGHRNNDDSSLGDWFEFEGKLKKGLKGVSDYVHQKGLKFGLWLEPEMISIDSELYENHPDYLMQVPGREPSPSRDQHLLDMGRKEVRENIQKQIERILDSVDIDYIKWDMNRSMSDAYSIGLESQQQGETAHRYILGVYELMENLTQKYPKILWEGCSGGGGRFDAGLLYYMPQSWMSDNTDAVERLKIQYGTSVAYPVSAGTAHVSAVPNHQTGRMTSLKTRGDVAMSSILGYELDLTTLSEKEKKEISNQIIFYQDLRQLVQYGDFVRLKSPFEGNTTSWLFVSKDKSDVLLFVGRTLANAQPEFNEVRLKGIAEDFLYENQETRDVYSGTELANIGIYYPDFYGDFQTKLIHFKKIEGK</sequence>
<feature type="active site" description="Proton donor" evidence="7">
    <location>
        <position position="554"/>
    </location>
</feature>
<evidence type="ECO:0000256" key="4">
    <source>
        <dbReference type="ARBA" id="ARBA00022801"/>
    </source>
</evidence>
<evidence type="ECO:0000256" key="3">
    <source>
        <dbReference type="ARBA" id="ARBA00012755"/>
    </source>
</evidence>
<dbReference type="RefSeq" id="WP_146302366.1">
    <property type="nucleotide sequence ID" value="NZ_JANXKU010000001.1"/>
</dbReference>
<name>A0A5C6MBT0_9LACO</name>
<dbReference type="InterPro" id="IPR013780">
    <property type="entry name" value="Glyco_hydro_b"/>
</dbReference>
<dbReference type="Pfam" id="PF02065">
    <property type="entry name" value="Melibiase"/>
    <property type="match status" value="1"/>
</dbReference>
<dbReference type="InterPro" id="IPR031705">
    <property type="entry name" value="Glyco_hydro_36_C"/>
</dbReference>
<dbReference type="PANTHER" id="PTHR43053:SF3">
    <property type="entry name" value="ALPHA-GALACTOSIDASE C-RELATED"/>
    <property type="match status" value="1"/>
</dbReference>
<keyword evidence="4 6" id="KW-0378">Hydrolase</keyword>
<dbReference type="EMBL" id="SRRQ01000001">
    <property type="protein sequence ID" value="TWW11817.1"/>
    <property type="molecule type" value="Genomic_DNA"/>
</dbReference>
<dbReference type="Gene3D" id="3.20.20.70">
    <property type="entry name" value="Aldolase class I"/>
    <property type="match status" value="1"/>
</dbReference>
<evidence type="ECO:0000256" key="7">
    <source>
        <dbReference type="PIRSR" id="PIRSR005536-1"/>
    </source>
</evidence>
<evidence type="ECO:0000256" key="2">
    <source>
        <dbReference type="ARBA" id="ARBA00006202"/>
    </source>
</evidence>
<evidence type="ECO:0000259" key="8">
    <source>
        <dbReference type="Pfam" id="PF16874"/>
    </source>
</evidence>
<dbReference type="InterPro" id="IPR017853">
    <property type="entry name" value="GH"/>
</dbReference>
<dbReference type="FunFam" id="3.20.20.70:FF:000118">
    <property type="entry name" value="Alpha-galactosidase"/>
    <property type="match status" value="1"/>
</dbReference>
<dbReference type="InterPro" id="IPR013785">
    <property type="entry name" value="Aldolase_TIM"/>
</dbReference>
<evidence type="ECO:0000313" key="10">
    <source>
        <dbReference type="EMBL" id="TWW11817.1"/>
    </source>
</evidence>
<organism evidence="10 11">
    <name type="scientific">Dellaglioa algida</name>
    <dbReference type="NCBI Taxonomy" id="105612"/>
    <lineage>
        <taxon>Bacteria</taxon>
        <taxon>Bacillati</taxon>
        <taxon>Bacillota</taxon>
        <taxon>Bacilli</taxon>
        <taxon>Lactobacillales</taxon>
        <taxon>Lactobacillaceae</taxon>
        <taxon>Dellaglioa</taxon>
    </lineage>
</organism>
<feature type="domain" description="Glycosyl hydrolase family 36 C-terminal" evidence="8">
    <location>
        <begin position="655"/>
        <end position="731"/>
    </location>
</feature>
<dbReference type="Gene3D" id="2.60.40.1180">
    <property type="entry name" value="Golgi alpha-mannosidase II"/>
    <property type="match status" value="1"/>
</dbReference>
<evidence type="ECO:0000256" key="6">
    <source>
        <dbReference type="PIRNR" id="PIRNR005536"/>
    </source>
</evidence>
<proteinExistence type="inferred from homology"/>
<feature type="domain" description="Glycosyl hydrolase family 36 N-terminal" evidence="9">
    <location>
        <begin position="34"/>
        <end position="291"/>
    </location>
</feature>
<feature type="active site" description="Nucleophile" evidence="7">
    <location>
        <position position="484"/>
    </location>
</feature>
<dbReference type="PIRSF" id="PIRSF005536">
    <property type="entry name" value="Agal"/>
    <property type="match status" value="1"/>
</dbReference>
<dbReference type="PRINTS" id="PR00743">
    <property type="entry name" value="GLHYDRLASE36"/>
</dbReference>
<evidence type="ECO:0000313" key="11">
    <source>
        <dbReference type="Proteomes" id="UP000321659"/>
    </source>
</evidence>
<dbReference type="SUPFAM" id="SSF51445">
    <property type="entry name" value="(Trans)glycosidases"/>
    <property type="match status" value="1"/>
</dbReference>
<dbReference type="Pfam" id="PF16875">
    <property type="entry name" value="Glyco_hydro_36N"/>
    <property type="match status" value="1"/>
</dbReference>
<comment type="similarity">
    <text evidence="2">Belongs to the glycosyl hydrolase 36 family.</text>
</comment>
<dbReference type="Gene3D" id="2.70.98.60">
    <property type="entry name" value="alpha-galactosidase from lactobacil brevis"/>
    <property type="match status" value="1"/>
</dbReference>
<dbReference type="EC" id="3.2.1.22" evidence="3 6"/>
<reference evidence="10 11" key="1">
    <citation type="submission" date="2019-04" db="EMBL/GenBank/DDBJ databases">
        <title>In vitro growth and metabolic characteristics of meat-borne Lactobacillus algidus strains.</title>
        <authorList>
            <person name="Sade E."/>
            <person name="Per J."/>
            <person name="Tytti H."/>
            <person name="Johanna B.K."/>
        </authorList>
    </citation>
    <scope>NUCLEOTIDE SEQUENCE [LARGE SCALE GENOMIC DNA]</scope>
    <source>
        <strain evidence="10 11">LTS37-1</strain>
    </source>
</reference>
<dbReference type="InterPro" id="IPR000111">
    <property type="entry name" value="Glyco_hydro_27/36_CS"/>
</dbReference>
<dbReference type="PANTHER" id="PTHR43053">
    <property type="entry name" value="GLYCOSIDASE FAMILY 31"/>
    <property type="match status" value="1"/>
</dbReference>
<dbReference type="PROSITE" id="PS00512">
    <property type="entry name" value="ALPHA_GALACTOSIDASE"/>
    <property type="match status" value="1"/>
</dbReference>
<dbReference type="AlphaFoldDB" id="A0A5C6MBT0"/>
<evidence type="ECO:0000259" key="9">
    <source>
        <dbReference type="Pfam" id="PF16875"/>
    </source>
</evidence>
<dbReference type="GO" id="GO:0004557">
    <property type="term" value="F:alpha-galactosidase activity"/>
    <property type="evidence" value="ECO:0007669"/>
    <property type="project" value="UniProtKB-UniRule"/>
</dbReference>
<dbReference type="Pfam" id="PF16874">
    <property type="entry name" value="Glyco_hydro_36C"/>
    <property type="match status" value="1"/>
</dbReference>
<dbReference type="CDD" id="cd14791">
    <property type="entry name" value="GH36"/>
    <property type="match status" value="1"/>
</dbReference>
<dbReference type="InterPro" id="IPR050985">
    <property type="entry name" value="Alpha-glycosidase_related"/>
</dbReference>
<accession>A0A5C6MBT0</accession>